<dbReference type="Proteomes" id="UP000030746">
    <property type="component" value="Unassembled WGS sequence"/>
</dbReference>
<dbReference type="EMBL" id="KB201549">
    <property type="protein sequence ID" value="ESO96124.1"/>
    <property type="molecule type" value="Genomic_DNA"/>
</dbReference>
<name>V4C3K7_LOTGI</name>
<evidence type="ECO:0000313" key="2">
    <source>
        <dbReference type="EMBL" id="ESO96124.1"/>
    </source>
</evidence>
<feature type="coiled-coil region" evidence="1">
    <location>
        <begin position="97"/>
        <end position="124"/>
    </location>
</feature>
<keyword evidence="1" id="KW-0175">Coiled coil</keyword>
<dbReference type="OrthoDB" id="6780876at2759"/>
<dbReference type="HOGENOM" id="CLU_1940489_0_0_1"/>
<dbReference type="GeneID" id="20238298"/>
<evidence type="ECO:0000256" key="1">
    <source>
        <dbReference type="SAM" id="Coils"/>
    </source>
</evidence>
<keyword evidence="3" id="KW-1185">Reference proteome</keyword>
<dbReference type="CTD" id="20238298"/>
<accession>V4C3K7</accession>
<reference evidence="2 3" key="1">
    <citation type="journal article" date="2013" name="Nature">
        <title>Insights into bilaterian evolution from three spiralian genomes.</title>
        <authorList>
            <person name="Simakov O."/>
            <person name="Marletaz F."/>
            <person name="Cho S.J."/>
            <person name="Edsinger-Gonzales E."/>
            <person name="Havlak P."/>
            <person name="Hellsten U."/>
            <person name="Kuo D.H."/>
            <person name="Larsson T."/>
            <person name="Lv J."/>
            <person name="Arendt D."/>
            <person name="Savage R."/>
            <person name="Osoegawa K."/>
            <person name="de Jong P."/>
            <person name="Grimwood J."/>
            <person name="Chapman J.A."/>
            <person name="Shapiro H."/>
            <person name="Aerts A."/>
            <person name="Otillar R.P."/>
            <person name="Terry A.Y."/>
            <person name="Boore J.L."/>
            <person name="Grigoriev I.V."/>
            <person name="Lindberg D.R."/>
            <person name="Seaver E.C."/>
            <person name="Weisblat D.A."/>
            <person name="Putnam N.H."/>
            <person name="Rokhsar D.S."/>
        </authorList>
    </citation>
    <scope>NUCLEOTIDE SEQUENCE [LARGE SCALE GENOMIC DNA]</scope>
</reference>
<protein>
    <submittedName>
        <fullName evidence="2">Uncharacterized protein</fullName>
    </submittedName>
</protein>
<gene>
    <name evidence="2" type="ORF">LOTGIDRAFT_160111</name>
</gene>
<organism evidence="2 3">
    <name type="scientific">Lottia gigantea</name>
    <name type="common">Giant owl limpet</name>
    <dbReference type="NCBI Taxonomy" id="225164"/>
    <lineage>
        <taxon>Eukaryota</taxon>
        <taxon>Metazoa</taxon>
        <taxon>Spiralia</taxon>
        <taxon>Lophotrochozoa</taxon>
        <taxon>Mollusca</taxon>
        <taxon>Gastropoda</taxon>
        <taxon>Patellogastropoda</taxon>
        <taxon>Lottioidea</taxon>
        <taxon>Lottiidae</taxon>
        <taxon>Lottia</taxon>
    </lineage>
</organism>
<dbReference type="RefSeq" id="XP_009053239.1">
    <property type="nucleotide sequence ID" value="XM_009054991.1"/>
</dbReference>
<sequence>MKRFFRRNSKNYVDEIKLQGITSLKRLIQGDKTTQLQNLISKLDDKIVKLKPDVQRLRDRPGINKETLKRELTALEYKLTDNSGLQEELAKIKSVDKTQLESLISKLDEKIAKQKLDVQNIRKKYHTGYR</sequence>
<dbReference type="KEGG" id="lgi:LOTGIDRAFT_160111"/>
<proteinExistence type="predicted"/>
<evidence type="ECO:0000313" key="3">
    <source>
        <dbReference type="Proteomes" id="UP000030746"/>
    </source>
</evidence>
<dbReference type="AlphaFoldDB" id="V4C3K7"/>